<dbReference type="Proteomes" id="UP000828390">
    <property type="component" value="Unassembled WGS sequence"/>
</dbReference>
<evidence type="ECO:0000313" key="1">
    <source>
        <dbReference type="EMBL" id="KAH3709596.1"/>
    </source>
</evidence>
<dbReference type="EMBL" id="JAIWYP010000014">
    <property type="protein sequence ID" value="KAH3709596.1"/>
    <property type="molecule type" value="Genomic_DNA"/>
</dbReference>
<dbReference type="AlphaFoldDB" id="A0A9D3Z2R9"/>
<keyword evidence="2" id="KW-1185">Reference proteome</keyword>
<protein>
    <submittedName>
        <fullName evidence="1">Uncharacterized protein</fullName>
    </submittedName>
</protein>
<gene>
    <name evidence="1" type="ORF">DPMN_069060</name>
</gene>
<reference evidence="1" key="1">
    <citation type="journal article" date="2019" name="bioRxiv">
        <title>The Genome of the Zebra Mussel, Dreissena polymorpha: A Resource for Invasive Species Research.</title>
        <authorList>
            <person name="McCartney M.A."/>
            <person name="Auch B."/>
            <person name="Kono T."/>
            <person name="Mallez S."/>
            <person name="Zhang Y."/>
            <person name="Obille A."/>
            <person name="Becker A."/>
            <person name="Abrahante J.E."/>
            <person name="Garbe J."/>
            <person name="Badalamenti J.P."/>
            <person name="Herman A."/>
            <person name="Mangelson H."/>
            <person name="Liachko I."/>
            <person name="Sullivan S."/>
            <person name="Sone E.D."/>
            <person name="Koren S."/>
            <person name="Silverstein K.A.T."/>
            <person name="Beckman K.B."/>
            <person name="Gohl D.M."/>
        </authorList>
    </citation>
    <scope>NUCLEOTIDE SEQUENCE</scope>
    <source>
        <strain evidence="1">Duluth1</strain>
        <tissue evidence="1">Whole animal</tissue>
    </source>
</reference>
<proteinExistence type="predicted"/>
<reference evidence="1" key="2">
    <citation type="submission" date="2020-11" db="EMBL/GenBank/DDBJ databases">
        <authorList>
            <person name="McCartney M.A."/>
            <person name="Auch B."/>
            <person name="Kono T."/>
            <person name="Mallez S."/>
            <person name="Becker A."/>
            <person name="Gohl D.M."/>
            <person name="Silverstein K.A.T."/>
            <person name="Koren S."/>
            <person name="Bechman K.B."/>
            <person name="Herman A."/>
            <person name="Abrahante J.E."/>
            <person name="Garbe J."/>
        </authorList>
    </citation>
    <scope>NUCLEOTIDE SEQUENCE</scope>
    <source>
        <strain evidence="1">Duluth1</strain>
        <tissue evidence="1">Whole animal</tissue>
    </source>
</reference>
<evidence type="ECO:0000313" key="2">
    <source>
        <dbReference type="Proteomes" id="UP000828390"/>
    </source>
</evidence>
<comment type="caution">
    <text evidence="1">The sequence shown here is derived from an EMBL/GenBank/DDBJ whole genome shotgun (WGS) entry which is preliminary data.</text>
</comment>
<organism evidence="1 2">
    <name type="scientific">Dreissena polymorpha</name>
    <name type="common">Zebra mussel</name>
    <name type="synonym">Mytilus polymorpha</name>
    <dbReference type="NCBI Taxonomy" id="45954"/>
    <lineage>
        <taxon>Eukaryota</taxon>
        <taxon>Metazoa</taxon>
        <taxon>Spiralia</taxon>
        <taxon>Lophotrochozoa</taxon>
        <taxon>Mollusca</taxon>
        <taxon>Bivalvia</taxon>
        <taxon>Autobranchia</taxon>
        <taxon>Heteroconchia</taxon>
        <taxon>Euheterodonta</taxon>
        <taxon>Imparidentia</taxon>
        <taxon>Neoheterodontei</taxon>
        <taxon>Myida</taxon>
        <taxon>Dreissenoidea</taxon>
        <taxon>Dreissenidae</taxon>
        <taxon>Dreissena</taxon>
    </lineage>
</organism>
<sequence length="98" mass="11014">MTLFVTALTSICILYCFIGKEIKRHIDKERIKRHISLPASMAYNSNLLNRFLTQEMTVHCTKKSVGFATSMSMTPKKSVNFGGVRNVEQALQKGNMGT</sequence>
<name>A0A9D3Z2R9_DREPO</name>
<accession>A0A9D3Z2R9</accession>